<evidence type="ECO:0000256" key="1">
    <source>
        <dbReference type="SAM" id="MobiDB-lite"/>
    </source>
</evidence>
<comment type="caution">
    <text evidence="4">The sequence shown here is derived from an EMBL/GenBank/DDBJ whole genome shotgun (WGS) entry which is preliminary data.</text>
</comment>
<dbReference type="RefSeq" id="WP_184750268.1">
    <property type="nucleotide sequence ID" value="NZ_BAAAJR010000010.1"/>
</dbReference>
<gene>
    <name evidence="4" type="ORF">HD594_001408</name>
</gene>
<feature type="transmembrane region" description="Helical" evidence="2">
    <location>
        <begin position="336"/>
        <end position="355"/>
    </location>
</feature>
<dbReference type="Proteomes" id="UP000537775">
    <property type="component" value="Unassembled WGS sequence"/>
</dbReference>
<keyword evidence="5" id="KW-1185">Reference proteome</keyword>
<feature type="transmembrane region" description="Helical" evidence="2">
    <location>
        <begin position="21"/>
        <end position="43"/>
    </location>
</feature>
<reference evidence="4 5" key="1">
    <citation type="submission" date="2020-08" db="EMBL/GenBank/DDBJ databases">
        <title>Sequencing the genomes of 1000 actinobacteria strains.</title>
        <authorList>
            <person name="Klenk H.-P."/>
        </authorList>
    </citation>
    <scope>NUCLEOTIDE SEQUENCE [LARGE SCALE GENOMIC DNA]</scope>
    <source>
        <strain evidence="4 5">DSM 12511</strain>
    </source>
</reference>
<feature type="transmembrane region" description="Helical" evidence="2">
    <location>
        <begin position="273"/>
        <end position="294"/>
    </location>
</feature>
<protein>
    <recommendedName>
        <fullName evidence="3">Heparan-alpha-glucosaminide N-acetyltransferase catalytic domain-containing protein</fullName>
    </recommendedName>
</protein>
<sequence length="382" mass="40567">METRATAVPVTRARAEYVDRARGAAIALVLFSHAMHMLGGWAAPAPDGLWDALLVVVRAGTPTFLVIFGVAVELVHVRRWQAGEKVQVRRALLKRALQCYGGYALVALAGVLAGGLAWSDLLRRLTLRQAVPFGAILAFYAFACLACLVLIPLRNRIGPLGVLLVCLSWWPIAELIDSMIDRNSRFLSTVFGIGFGAGPSMFHGLALVAAGMVIGQVVSAKLRGEVPRRVVLEAGGLIVAALVAAVVLVAQRGVGETIAGWIDISVLRQTNHWGYFVLGFLAAMTVLGLCYVVVEKWGITRGRPPGPFGSSSLLAFAGGNAALVLLHPLLTTLDPVSAVIASVVFVVAVWAAITAGRTVRARRDRARAPDARRPADRSPAVP</sequence>
<keyword evidence="2" id="KW-0812">Transmembrane</keyword>
<accession>A0A7X0KUE8</accession>
<evidence type="ECO:0000256" key="2">
    <source>
        <dbReference type="SAM" id="Phobius"/>
    </source>
</evidence>
<feature type="transmembrane region" description="Helical" evidence="2">
    <location>
        <begin position="97"/>
        <end position="118"/>
    </location>
</feature>
<feature type="transmembrane region" description="Helical" evidence="2">
    <location>
        <begin position="130"/>
        <end position="153"/>
    </location>
</feature>
<dbReference type="EMBL" id="JACHML010000001">
    <property type="protein sequence ID" value="MBB6391095.1"/>
    <property type="molecule type" value="Genomic_DNA"/>
</dbReference>
<proteinExistence type="predicted"/>
<feature type="transmembrane region" description="Helical" evidence="2">
    <location>
        <begin position="230"/>
        <end position="253"/>
    </location>
</feature>
<keyword evidence="2" id="KW-0472">Membrane</keyword>
<feature type="transmembrane region" description="Helical" evidence="2">
    <location>
        <begin position="55"/>
        <end position="76"/>
    </location>
</feature>
<feature type="compositionally biased region" description="Basic and acidic residues" evidence="1">
    <location>
        <begin position="366"/>
        <end position="376"/>
    </location>
</feature>
<dbReference type="AlphaFoldDB" id="A0A7X0KUE8"/>
<feature type="region of interest" description="Disordered" evidence="1">
    <location>
        <begin position="363"/>
        <end position="382"/>
    </location>
</feature>
<feature type="transmembrane region" description="Helical" evidence="2">
    <location>
        <begin position="160"/>
        <end position="180"/>
    </location>
</feature>
<feature type="transmembrane region" description="Helical" evidence="2">
    <location>
        <begin position="200"/>
        <end position="218"/>
    </location>
</feature>
<dbReference type="InterPro" id="IPR012429">
    <property type="entry name" value="HGSNAT_cat"/>
</dbReference>
<organism evidence="4 5">
    <name type="scientific">Microbacterium thalassium</name>
    <dbReference type="NCBI Taxonomy" id="362649"/>
    <lineage>
        <taxon>Bacteria</taxon>
        <taxon>Bacillati</taxon>
        <taxon>Actinomycetota</taxon>
        <taxon>Actinomycetes</taxon>
        <taxon>Micrococcales</taxon>
        <taxon>Microbacteriaceae</taxon>
        <taxon>Microbacterium</taxon>
    </lineage>
</organism>
<evidence type="ECO:0000313" key="5">
    <source>
        <dbReference type="Proteomes" id="UP000537775"/>
    </source>
</evidence>
<feature type="domain" description="Heparan-alpha-glucosaminide N-acetyltransferase catalytic" evidence="3">
    <location>
        <begin position="14"/>
        <end position="170"/>
    </location>
</feature>
<name>A0A7X0KUE8_9MICO</name>
<keyword evidence="2" id="KW-1133">Transmembrane helix</keyword>
<feature type="transmembrane region" description="Helical" evidence="2">
    <location>
        <begin position="306"/>
        <end position="330"/>
    </location>
</feature>
<evidence type="ECO:0000259" key="3">
    <source>
        <dbReference type="Pfam" id="PF07786"/>
    </source>
</evidence>
<dbReference type="Pfam" id="PF07786">
    <property type="entry name" value="HGSNAT_cat"/>
    <property type="match status" value="1"/>
</dbReference>
<evidence type="ECO:0000313" key="4">
    <source>
        <dbReference type="EMBL" id="MBB6391095.1"/>
    </source>
</evidence>